<organism evidence="1 2">
    <name type="scientific">Pseudolycoriella hygida</name>
    <dbReference type="NCBI Taxonomy" id="35572"/>
    <lineage>
        <taxon>Eukaryota</taxon>
        <taxon>Metazoa</taxon>
        <taxon>Ecdysozoa</taxon>
        <taxon>Arthropoda</taxon>
        <taxon>Hexapoda</taxon>
        <taxon>Insecta</taxon>
        <taxon>Pterygota</taxon>
        <taxon>Neoptera</taxon>
        <taxon>Endopterygota</taxon>
        <taxon>Diptera</taxon>
        <taxon>Nematocera</taxon>
        <taxon>Sciaroidea</taxon>
        <taxon>Sciaridae</taxon>
        <taxon>Pseudolycoriella</taxon>
    </lineage>
</organism>
<sequence length="49" mass="5810">MESSQPEDEMKKIIEICLLSCNMNADEFRQFGHATIEFIAEYLENIRDR</sequence>
<reference evidence="1" key="1">
    <citation type="submission" date="2022-07" db="EMBL/GenBank/DDBJ databases">
        <authorList>
            <person name="Trinca V."/>
            <person name="Uliana J.V.C."/>
            <person name="Torres T.T."/>
            <person name="Ward R.J."/>
            <person name="Monesi N."/>
        </authorList>
    </citation>
    <scope>NUCLEOTIDE SEQUENCE</scope>
    <source>
        <strain evidence="1">HSMRA1968</strain>
        <tissue evidence="1">Whole embryos</tissue>
    </source>
</reference>
<dbReference type="Gene3D" id="1.20.1340.10">
    <property type="entry name" value="dopa decarboxylase, N-terminal domain"/>
    <property type="match status" value="1"/>
</dbReference>
<evidence type="ECO:0000313" key="1">
    <source>
        <dbReference type="EMBL" id="KAJ6648549.1"/>
    </source>
</evidence>
<protein>
    <submittedName>
        <fullName evidence="1">3,4-dihydroxyphenylacetaldehyde synthase</fullName>
    </submittedName>
</protein>
<evidence type="ECO:0000313" key="2">
    <source>
        <dbReference type="Proteomes" id="UP001151699"/>
    </source>
</evidence>
<keyword evidence="2" id="KW-1185">Reference proteome</keyword>
<dbReference type="Proteomes" id="UP001151699">
    <property type="component" value="Chromosome A"/>
</dbReference>
<name>A0A9Q0S7T4_9DIPT</name>
<dbReference type="EMBL" id="WJQU01000001">
    <property type="protein sequence ID" value="KAJ6648549.1"/>
    <property type="molecule type" value="Genomic_DNA"/>
</dbReference>
<dbReference type="AlphaFoldDB" id="A0A9Q0S7T4"/>
<comment type="caution">
    <text evidence="1">The sequence shown here is derived from an EMBL/GenBank/DDBJ whole genome shotgun (WGS) entry which is preliminary data.</text>
</comment>
<dbReference type="OrthoDB" id="639767at2759"/>
<gene>
    <name evidence="1" type="ORF">Bhyg_03779</name>
</gene>
<accession>A0A9Q0S7T4</accession>
<proteinExistence type="predicted"/>